<gene>
    <name evidence="2" type="ORF">EVAR_7127_1</name>
</gene>
<name>A0A4C1U7M4_EUMVA</name>
<organism evidence="2 3">
    <name type="scientific">Eumeta variegata</name>
    <name type="common">Bagworm moth</name>
    <name type="synonym">Eumeta japonica</name>
    <dbReference type="NCBI Taxonomy" id="151549"/>
    <lineage>
        <taxon>Eukaryota</taxon>
        <taxon>Metazoa</taxon>
        <taxon>Ecdysozoa</taxon>
        <taxon>Arthropoda</taxon>
        <taxon>Hexapoda</taxon>
        <taxon>Insecta</taxon>
        <taxon>Pterygota</taxon>
        <taxon>Neoptera</taxon>
        <taxon>Endopterygota</taxon>
        <taxon>Lepidoptera</taxon>
        <taxon>Glossata</taxon>
        <taxon>Ditrysia</taxon>
        <taxon>Tineoidea</taxon>
        <taxon>Psychidae</taxon>
        <taxon>Oiketicinae</taxon>
        <taxon>Eumeta</taxon>
    </lineage>
</organism>
<proteinExistence type="predicted"/>
<dbReference type="AlphaFoldDB" id="A0A4C1U7M4"/>
<dbReference type="Proteomes" id="UP000299102">
    <property type="component" value="Unassembled WGS sequence"/>
</dbReference>
<keyword evidence="3" id="KW-1185">Reference proteome</keyword>
<comment type="caution">
    <text evidence="2">The sequence shown here is derived from an EMBL/GenBank/DDBJ whole genome shotgun (WGS) entry which is preliminary data.</text>
</comment>
<protein>
    <submittedName>
        <fullName evidence="2">Uncharacterized protein</fullName>
    </submittedName>
</protein>
<evidence type="ECO:0000313" key="2">
    <source>
        <dbReference type="EMBL" id="GBP21914.1"/>
    </source>
</evidence>
<sequence>MPGHGARTLCAVMIKAMLPLYLPSVASCPQTLTMEAITFTGVAKGRRRGRPAPDTTHLGVYNSITLDHMMLHSDRNKRNSIKDNATRAVPELQSLFDGDNDVIVVV</sequence>
<dbReference type="EMBL" id="BGZK01000134">
    <property type="protein sequence ID" value="GBP21914.1"/>
    <property type="molecule type" value="Genomic_DNA"/>
</dbReference>
<reference evidence="2 3" key="1">
    <citation type="journal article" date="2019" name="Commun. Biol.">
        <title>The bagworm genome reveals a unique fibroin gene that provides high tensile strength.</title>
        <authorList>
            <person name="Kono N."/>
            <person name="Nakamura H."/>
            <person name="Ohtoshi R."/>
            <person name="Tomita M."/>
            <person name="Numata K."/>
            <person name="Arakawa K."/>
        </authorList>
    </citation>
    <scope>NUCLEOTIDE SEQUENCE [LARGE SCALE GENOMIC DNA]</scope>
</reference>
<dbReference type="PROSITE" id="PS51257">
    <property type="entry name" value="PROKAR_LIPOPROTEIN"/>
    <property type="match status" value="1"/>
</dbReference>
<evidence type="ECO:0000256" key="1">
    <source>
        <dbReference type="SAM" id="SignalP"/>
    </source>
</evidence>
<evidence type="ECO:0000313" key="3">
    <source>
        <dbReference type="Proteomes" id="UP000299102"/>
    </source>
</evidence>
<feature type="chain" id="PRO_5020035294" evidence="1">
    <location>
        <begin position="28"/>
        <end position="106"/>
    </location>
</feature>
<accession>A0A4C1U7M4</accession>
<feature type="signal peptide" evidence="1">
    <location>
        <begin position="1"/>
        <end position="27"/>
    </location>
</feature>
<keyword evidence="1" id="KW-0732">Signal</keyword>